<evidence type="ECO:0000256" key="2">
    <source>
        <dbReference type="SAM" id="MobiDB-lite"/>
    </source>
</evidence>
<evidence type="ECO:0000313" key="4">
    <source>
        <dbReference type="Proteomes" id="UP001180020"/>
    </source>
</evidence>
<dbReference type="AlphaFoldDB" id="A0AAV9EFQ3"/>
<dbReference type="EMBL" id="JAUJYO010000007">
    <property type="protein sequence ID" value="KAK1311640.1"/>
    <property type="molecule type" value="Genomic_DNA"/>
</dbReference>
<comment type="similarity">
    <text evidence="1">Belongs to the eukaryotic-type primase small subunit family.</text>
</comment>
<evidence type="ECO:0000256" key="1">
    <source>
        <dbReference type="ARBA" id="ARBA00009762"/>
    </source>
</evidence>
<reference evidence="3" key="2">
    <citation type="submission" date="2023-06" db="EMBL/GenBank/DDBJ databases">
        <authorList>
            <person name="Ma L."/>
            <person name="Liu K.-W."/>
            <person name="Li Z."/>
            <person name="Hsiao Y.-Y."/>
            <person name="Qi Y."/>
            <person name="Fu T."/>
            <person name="Tang G."/>
            <person name="Zhang D."/>
            <person name="Sun W.-H."/>
            <person name="Liu D.-K."/>
            <person name="Li Y."/>
            <person name="Chen G.-Z."/>
            <person name="Liu X.-D."/>
            <person name="Liao X.-Y."/>
            <person name="Jiang Y.-T."/>
            <person name="Yu X."/>
            <person name="Hao Y."/>
            <person name="Huang J."/>
            <person name="Zhao X.-W."/>
            <person name="Ke S."/>
            <person name="Chen Y.-Y."/>
            <person name="Wu W.-L."/>
            <person name="Hsu J.-L."/>
            <person name="Lin Y.-F."/>
            <person name="Huang M.-D."/>
            <person name="Li C.-Y."/>
            <person name="Huang L."/>
            <person name="Wang Z.-W."/>
            <person name="Zhao X."/>
            <person name="Zhong W.-Y."/>
            <person name="Peng D.-H."/>
            <person name="Ahmad S."/>
            <person name="Lan S."/>
            <person name="Zhang J.-S."/>
            <person name="Tsai W.-C."/>
            <person name="Van De Peer Y."/>
            <person name="Liu Z.-J."/>
        </authorList>
    </citation>
    <scope>NUCLEOTIDE SEQUENCE</scope>
    <source>
        <strain evidence="3">CP</strain>
        <tissue evidence="3">Leaves</tissue>
    </source>
</reference>
<accession>A0AAV9EFQ3</accession>
<keyword evidence="4" id="KW-1185">Reference proteome</keyword>
<dbReference type="PANTHER" id="PTHR10536">
    <property type="entry name" value="DNA PRIMASE SMALL SUBUNIT"/>
    <property type="match status" value="1"/>
</dbReference>
<reference evidence="3" key="1">
    <citation type="journal article" date="2023" name="Nat. Commun.">
        <title>Diploid and tetraploid genomes of Acorus and the evolution of monocots.</title>
        <authorList>
            <person name="Ma L."/>
            <person name="Liu K.W."/>
            <person name="Li Z."/>
            <person name="Hsiao Y.Y."/>
            <person name="Qi Y."/>
            <person name="Fu T."/>
            <person name="Tang G.D."/>
            <person name="Zhang D."/>
            <person name="Sun W.H."/>
            <person name="Liu D.K."/>
            <person name="Li Y."/>
            <person name="Chen G.Z."/>
            <person name="Liu X.D."/>
            <person name="Liao X.Y."/>
            <person name="Jiang Y.T."/>
            <person name="Yu X."/>
            <person name="Hao Y."/>
            <person name="Huang J."/>
            <person name="Zhao X.W."/>
            <person name="Ke S."/>
            <person name="Chen Y.Y."/>
            <person name="Wu W.L."/>
            <person name="Hsu J.L."/>
            <person name="Lin Y.F."/>
            <person name="Huang M.D."/>
            <person name="Li C.Y."/>
            <person name="Huang L."/>
            <person name="Wang Z.W."/>
            <person name="Zhao X."/>
            <person name="Zhong W.Y."/>
            <person name="Peng D.H."/>
            <person name="Ahmad S."/>
            <person name="Lan S."/>
            <person name="Zhang J.S."/>
            <person name="Tsai W.C."/>
            <person name="Van de Peer Y."/>
            <person name="Liu Z.J."/>
        </authorList>
    </citation>
    <scope>NUCLEOTIDE SEQUENCE</scope>
    <source>
        <strain evidence="3">CP</strain>
    </source>
</reference>
<comment type="caution">
    <text evidence="3">The sequence shown here is derived from an EMBL/GenBank/DDBJ whole genome shotgun (WGS) entry which is preliminary data.</text>
</comment>
<name>A0AAV9EFQ3_ACOCL</name>
<organism evidence="3 4">
    <name type="scientific">Acorus calamus</name>
    <name type="common">Sweet flag</name>
    <dbReference type="NCBI Taxonomy" id="4465"/>
    <lineage>
        <taxon>Eukaryota</taxon>
        <taxon>Viridiplantae</taxon>
        <taxon>Streptophyta</taxon>
        <taxon>Embryophyta</taxon>
        <taxon>Tracheophyta</taxon>
        <taxon>Spermatophyta</taxon>
        <taxon>Magnoliopsida</taxon>
        <taxon>Liliopsida</taxon>
        <taxon>Acoraceae</taxon>
        <taxon>Acorus</taxon>
    </lineage>
</organism>
<evidence type="ECO:0000313" key="3">
    <source>
        <dbReference type="EMBL" id="KAK1311640.1"/>
    </source>
</evidence>
<dbReference type="Proteomes" id="UP001180020">
    <property type="component" value="Unassembled WGS sequence"/>
</dbReference>
<protein>
    <submittedName>
        <fullName evidence="3">Glycosyltransferase 2</fullName>
    </submittedName>
</protein>
<feature type="compositionally biased region" description="Basic and acidic residues" evidence="2">
    <location>
        <begin position="187"/>
        <end position="198"/>
    </location>
</feature>
<proteinExistence type="inferred from homology"/>
<dbReference type="Gene3D" id="3.90.920.10">
    <property type="entry name" value="DNA primase, PRIM domain"/>
    <property type="match status" value="1"/>
</dbReference>
<sequence>MEVLEVFFEKKFLCGQQLLSTQERYEKILAIIPDESSAAELHDRWQGNQRSSIPKGDPNIVRWEKLKNMLQSGKHKDKVFEDVLKKLSSPTPTHGLIWRFGRVYVPTDPDRCEDFDPTAGQPFLRKVKRVRNEMDRPLDVKDELGLLHPDFKAVRIGNLKKETSSASELQGVFQIFGETMSTQRASLTDRADDNRVLHPPELTMAP</sequence>
<gene>
    <name evidence="3" type="primary">GT2</name>
    <name evidence="3" type="ORF">QJS10_CPA07g00707</name>
</gene>
<feature type="region of interest" description="Disordered" evidence="2">
    <location>
        <begin position="184"/>
        <end position="206"/>
    </location>
</feature>